<feature type="compositionally biased region" description="Polar residues" evidence="4">
    <location>
        <begin position="321"/>
        <end position="341"/>
    </location>
</feature>
<dbReference type="GO" id="GO:0031297">
    <property type="term" value="P:replication fork processing"/>
    <property type="evidence" value="ECO:0007669"/>
    <property type="project" value="TreeGrafter"/>
</dbReference>
<dbReference type="Gene3D" id="3.40.50.10810">
    <property type="entry name" value="Tandem AAA-ATPase domain"/>
    <property type="match status" value="1"/>
</dbReference>
<dbReference type="SUPFAM" id="SSF52540">
    <property type="entry name" value="P-loop containing nucleoside triphosphate hydrolases"/>
    <property type="match status" value="1"/>
</dbReference>
<keyword evidence="1" id="KW-0547">Nucleotide-binding</keyword>
<accession>A0A9N9CBR0</accession>
<gene>
    <name evidence="6" type="ORF">AGERDE_LOCUS8764</name>
</gene>
<dbReference type="SMART" id="SM00490">
    <property type="entry name" value="HELICc"/>
    <property type="match status" value="1"/>
</dbReference>
<dbReference type="EMBL" id="CAJVPL010001969">
    <property type="protein sequence ID" value="CAG8594221.1"/>
    <property type="molecule type" value="Genomic_DNA"/>
</dbReference>
<reference evidence="6" key="1">
    <citation type="submission" date="2021-06" db="EMBL/GenBank/DDBJ databases">
        <authorList>
            <person name="Kallberg Y."/>
            <person name="Tangrot J."/>
            <person name="Rosling A."/>
        </authorList>
    </citation>
    <scope>NUCLEOTIDE SEQUENCE</scope>
    <source>
        <strain evidence="6">MT106</strain>
    </source>
</reference>
<dbReference type="InterPro" id="IPR000330">
    <property type="entry name" value="SNF2_N"/>
</dbReference>
<dbReference type="InterPro" id="IPR027417">
    <property type="entry name" value="P-loop_NTPase"/>
</dbReference>
<name>A0A9N9CBR0_9GLOM</name>
<evidence type="ECO:0000259" key="5">
    <source>
        <dbReference type="PROSITE" id="PS51192"/>
    </source>
</evidence>
<dbReference type="AlphaFoldDB" id="A0A9N9CBR0"/>
<dbReference type="InterPro" id="IPR001650">
    <property type="entry name" value="Helicase_C-like"/>
</dbReference>
<dbReference type="GO" id="GO:0006281">
    <property type="term" value="P:DNA repair"/>
    <property type="evidence" value="ECO:0007669"/>
    <property type="project" value="TreeGrafter"/>
</dbReference>
<dbReference type="OrthoDB" id="2445953at2759"/>
<dbReference type="Proteomes" id="UP000789831">
    <property type="component" value="Unassembled WGS sequence"/>
</dbReference>
<evidence type="ECO:0000256" key="1">
    <source>
        <dbReference type="ARBA" id="ARBA00022741"/>
    </source>
</evidence>
<evidence type="ECO:0000256" key="2">
    <source>
        <dbReference type="ARBA" id="ARBA00022801"/>
    </source>
</evidence>
<protein>
    <submittedName>
        <fullName evidence="6">10648_t:CDS:1</fullName>
    </submittedName>
</protein>
<dbReference type="Gene3D" id="3.40.50.300">
    <property type="entry name" value="P-loop containing nucleotide triphosphate hydrolases"/>
    <property type="match status" value="2"/>
</dbReference>
<dbReference type="GO" id="GO:0016787">
    <property type="term" value="F:hydrolase activity"/>
    <property type="evidence" value="ECO:0007669"/>
    <property type="project" value="UniProtKB-KW"/>
</dbReference>
<feature type="region of interest" description="Disordered" evidence="4">
    <location>
        <begin position="636"/>
        <end position="658"/>
    </location>
</feature>
<dbReference type="InterPro" id="IPR038718">
    <property type="entry name" value="SNF2-like_sf"/>
</dbReference>
<dbReference type="Pfam" id="PF00176">
    <property type="entry name" value="SNF2-rel_dom"/>
    <property type="match status" value="1"/>
</dbReference>
<dbReference type="PANTHER" id="PTHR45766:SF6">
    <property type="entry name" value="SWI_SNF-RELATED MATRIX-ASSOCIATED ACTIN-DEPENDENT REGULATOR OF CHROMATIN SUBFAMILY A-LIKE PROTEIN 1"/>
    <property type="match status" value="1"/>
</dbReference>
<comment type="caution">
    <text evidence="6">The sequence shown here is derived from an EMBL/GenBank/DDBJ whole genome shotgun (WGS) entry which is preliminary data.</text>
</comment>
<feature type="region of interest" description="Disordered" evidence="4">
    <location>
        <begin position="319"/>
        <end position="346"/>
    </location>
</feature>
<feature type="domain" description="Helicase ATP-binding" evidence="5">
    <location>
        <begin position="439"/>
        <end position="510"/>
    </location>
</feature>
<dbReference type="InterPro" id="IPR014001">
    <property type="entry name" value="Helicase_ATP-bd"/>
</dbReference>
<dbReference type="PROSITE" id="PS51192">
    <property type="entry name" value="HELICASE_ATP_BIND_1"/>
    <property type="match status" value="1"/>
</dbReference>
<dbReference type="InterPro" id="IPR049730">
    <property type="entry name" value="SNF2/RAD54-like_C"/>
</dbReference>
<sequence length="658" mass="75914">MSRPLFSVSCAGLKEFKNYSILGDENKPSLVAWAIKESGCKNPIILLDELEKVEEGSQVQGDLIKLFDMYKNEGKDKSEKLFDKYYREDIELDHITFFTTVNYPENLVPLLKNKEYNQELTQNQEIQKKINLIDFGEVDNEKGDGSALEQSLLPIFDPQQNTELFSEKEKVDLSKYILIATSSTRDMGKLSVPLTSRLECVNVDTAKPRQFFLDKHFSWILAEIKPGSEGVYIGNYRGDESKRLHICQTCYKEKEQEYLQNYSFIYTYDKSHYARAGTGYVKTDDSDCYADQKDQNGKILKQKDCRHCQPWKYHNDRLKTCSKNPQKNNPQPWSPPKSSKNNQEKPAIPTEMKVFWGIIAIEISSKEKAGLEMVEINPEKIVLKITYSWAFCLNADQEDPSIPSISSEQQLRNYQLADVNFLSQLKSGAVFSEMRTGKTPTTLMTFHQKDSNNNYCVIIDEAHFLRNYQSQQSKSIYVLRDAAYKLALTGTPIVNHHTDIFDFQNEQKQQELQEKIEYLLMEEEQQEIYSQWRASWQGKYQPLEILAKLKTLTLYPPALGETFLEPLSQILKEQKIEVGLITGKSTYKEKEEFIRNFQSGILKILLCNIQSAGVGLNLSRAETIIFADRSYSPADNEQAEARFLPPTDAELPRERRHN</sequence>
<evidence type="ECO:0000313" key="6">
    <source>
        <dbReference type="EMBL" id="CAG8594221.1"/>
    </source>
</evidence>
<organism evidence="6 7">
    <name type="scientific">Ambispora gerdemannii</name>
    <dbReference type="NCBI Taxonomy" id="144530"/>
    <lineage>
        <taxon>Eukaryota</taxon>
        <taxon>Fungi</taxon>
        <taxon>Fungi incertae sedis</taxon>
        <taxon>Mucoromycota</taxon>
        <taxon>Glomeromycotina</taxon>
        <taxon>Glomeromycetes</taxon>
        <taxon>Archaeosporales</taxon>
        <taxon>Ambisporaceae</taxon>
        <taxon>Ambispora</taxon>
    </lineage>
</organism>
<dbReference type="PANTHER" id="PTHR45766">
    <property type="entry name" value="DNA ANNEALING HELICASE AND ENDONUCLEASE ZRANB3 FAMILY MEMBER"/>
    <property type="match status" value="1"/>
</dbReference>
<proteinExistence type="predicted"/>
<keyword evidence="2" id="KW-0378">Hydrolase</keyword>
<evidence type="ECO:0000256" key="3">
    <source>
        <dbReference type="ARBA" id="ARBA00022840"/>
    </source>
</evidence>
<evidence type="ECO:0000313" key="7">
    <source>
        <dbReference type="Proteomes" id="UP000789831"/>
    </source>
</evidence>
<evidence type="ECO:0000256" key="4">
    <source>
        <dbReference type="SAM" id="MobiDB-lite"/>
    </source>
</evidence>
<dbReference type="Pfam" id="PF00271">
    <property type="entry name" value="Helicase_C"/>
    <property type="match status" value="1"/>
</dbReference>
<dbReference type="GO" id="GO:0005524">
    <property type="term" value="F:ATP binding"/>
    <property type="evidence" value="ECO:0007669"/>
    <property type="project" value="InterPro"/>
</dbReference>
<keyword evidence="7" id="KW-1185">Reference proteome</keyword>
<dbReference type="CDD" id="cd18793">
    <property type="entry name" value="SF2_C_SNF"/>
    <property type="match status" value="1"/>
</dbReference>
<keyword evidence="3" id="KW-0067">ATP-binding</keyword>